<evidence type="ECO:0000256" key="8">
    <source>
        <dbReference type="ARBA" id="ARBA00023136"/>
    </source>
</evidence>
<evidence type="ECO:0000256" key="2">
    <source>
        <dbReference type="ARBA" id="ARBA00008417"/>
    </source>
</evidence>
<feature type="transmembrane region" description="Helical" evidence="10">
    <location>
        <begin position="238"/>
        <end position="256"/>
    </location>
</feature>
<keyword evidence="8 10" id="KW-0472">Membrane</keyword>
<dbReference type="EMBL" id="PDKO01000008">
    <property type="protein sequence ID" value="RXJ62504.1"/>
    <property type="molecule type" value="Genomic_DNA"/>
</dbReference>
<accession>A0A4Q0Y0B0</accession>
<feature type="transmembrane region" description="Helical" evidence="10">
    <location>
        <begin position="158"/>
        <end position="179"/>
    </location>
</feature>
<dbReference type="GO" id="GO:0005886">
    <property type="term" value="C:plasma membrane"/>
    <property type="evidence" value="ECO:0007669"/>
    <property type="project" value="UniProtKB-SubCell"/>
</dbReference>
<feature type="transmembrane region" description="Helical" evidence="10">
    <location>
        <begin position="410"/>
        <end position="430"/>
    </location>
</feature>
<dbReference type="AlphaFoldDB" id="A0A4Q0Y0B0"/>
<keyword evidence="9" id="KW-0046">Antibiotic resistance</keyword>
<dbReference type="InterPro" id="IPR051327">
    <property type="entry name" value="MATE_MepA_subfamily"/>
</dbReference>
<feature type="transmembrane region" description="Helical" evidence="10">
    <location>
        <begin position="191"/>
        <end position="210"/>
    </location>
</feature>
<dbReference type="InterPro" id="IPR002528">
    <property type="entry name" value="MATE_fam"/>
</dbReference>
<organism evidence="11 12">
    <name type="scientific">Halarcobacter anaerophilus</name>
    <dbReference type="NCBI Taxonomy" id="877500"/>
    <lineage>
        <taxon>Bacteria</taxon>
        <taxon>Pseudomonadati</taxon>
        <taxon>Campylobacterota</taxon>
        <taxon>Epsilonproteobacteria</taxon>
        <taxon>Campylobacterales</taxon>
        <taxon>Arcobacteraceae</taxon>
        <taxon>Halarcobacter</taxon>
    </lineage>
</organism>
<feature type="transmembrane region" description="Helical" evidence="10">
    <location>
        <begin position="306"/>
        <end position="328"/>
    </location>
</feature>
<feature type="transmembrane region" description="Helical" evidence="10">
    <location>
        <begin position="381"/>
        <end position="404"/>
    </location>
</feature>
<dbReference type="GO" id="GO:0015297">
    <property type="term" value="F:antiporter activity"/>
    <property type="evidence" value="ECO:0007669"/>
    <property type="project" value="InterPro"/>
</dbReference>
<evidence type="ECO:0000256" key="7">
    <source>
        <dbReference type="ARBA" id="ARBA00022989"/>
    </source>
</evidence>
<evidence type="ECO:0000313" key="11">
    <source>
        <dbReference type="EMBL" id="RXJ62504.1"/>
    </source>
</evidence>
<keyword evidence="4" id="KW-0813">Transport</keyword>
<keyword evidence="5" id="KW-1003">Cell membrane</keyword>
<dbReference type="Pfam" id="PF01554">
    <property type="entry name" value="MatE"/>
    <property type="match status" value="2"/>
</dbReference>
<sequence length="443" mass="49192">MLESKTYIVFFKYAIPSILGLLSISSANIVDGYFIGNYIGAVGLAAINISFPILAILFGLGLMFAVGSSVTAGKLMGEKKVNEASNIFTKSVIIVALLSITLSLLLHFNIEFILDILNVKNSLREMTLEYLPTLLLFLPFLITAIVIDYFVRVDENPNLSFIACLVSAVVNIILDYLFIVKFDWGLSAAAYATGISQIAIILTLIPHFFLKKATLKLIKPKGSFLSIIQMSKNGISEFINEASAGITVLIFNYIMLKNFGALGVASYTIIGYFIMISIMISFAIADSMQPVISKNYGAQYFNRIKSFLKLGFSSVLFIEIVLSILAILTPELLINLFLENRDLRTKEITLEFISYAWPAFLFSGLNIMITSYLTSMQKAKYSALIAILRSLFLPIFFIFVLPIFLGTKGIFMALAFAEFITFLIASYLFFKNSPNKVSKNLKS</sequence>
<feature type="transmembrane region" description="Helical" evidence="10">
    <location>
        <begin position="130"/>
        <end position="151"/>
    </location>
</feature>
<dbReference type="RefSeq" id="WP_129082400.1">
    <property type="nucleotide sequence ID" value="NZ_CP041070.1"/>
</dbReference>
<comment type="similarity">
    <text evidence="2">Belongs to the multi antimicrobial extrusion (MATE) (TC 2.A.66.1) family. MepA subfamily.</text>
</comment>
<evidence type="ECO:0000256" key="10">
    <source>
        <dbReference type="SAM" id="Phobius"/>
    </source>
</evidence>
<comment type="subcellular location">
    <subcellularLocation>
        <location evidence="1">Cell membrane</location>
        <topology evidence="1">Multi-pass membrane protein</topology>
    </subcellularLocation>
</comment>
<reference evidence="11 12" key="1">
    <citation type="submission" date="2017-10" db="EMBL/GenBank/DDBJ databases">
        <title>Genomics of the genus Arcobacter.</title>
        <authorList>
            <person name="Perez-Cataluna A."/>
            <person name="Figueras M.J."/>
        </authorList>
    </citation>
    <scope>NUCLEOTIDE SEQUENCE [LARGE SCALE GENOMIC DNA]</scope>
    <source>
        <strain evidence="11 12">DSM 24636</strain>
    </source>
</reference>
<dbReference type="PIRSF" id="PIRSF006603">
    <property type="entry name" value="DinF"/>
    <property type="match status" value="1"/>
</dbReference>
<proteinExistence type="inferred from homology"/>
<evidence type="ECO:0000256" key="1">
    <source>
        <dbReference type="ARBA" id="ARBA00004651"/>
    </source>
</evidence>
<dbReference type="InterPro" id="IPR045070">
    <property type="entry name" value="MATE_MepA-like"/>
</dbReference>
<feature type="transmembrane region" description="Helical" evidence="10">
    <location>
        <begin position="348"/>
        <end position="369"/>
    </location>
</feature>
<gene>
    <name evidence="11" type="ORF">CRV06_10205</name>
</gene>
<dbReference type="PANTHER" id="PTHR43823">
    <property type="entry name" value="SPORULATION PROTEIN YKVU"/>
    <property type="match status" value="1"/>
</dbReference>
<keyword evidence="12" id="KW-1185">Reference proteome</keyword>
<evidence type="ECO:0000256" key="3">
    <source>
        <dbReference type="ARBA" id="ARBA00022106"/>
    </source>
</evidence>
<feature type="transmembrane region" description="Helical" evidence="10">
    <location>
        <begin position="87"/>
        <end position="110"/>
    </location>
</feature>
<dbReference type="Proteomes" id="UP000290191">
    <property type="component" value="Unassembled WGS sequence"/>
</dbReference>
<dbReference type="CDD" id="cd13143">
    <property type="entry name" value="MATE_MepA_like"/>
    <property type="match status" value="1"/>
</dbReference>
<dbReference type="PANTHER" id="PTHR43823:SF3">
    <property type="entry name" value="MULTIDRUG EXPORT PROTEIN MEPA"/>
    <property type="match status" value="1"/>
</dbReference>
<dbReference type="STRING" id="877500.GCA_000935065_01014"/>
<feature type="transmembrane region" description="Helical" evidence="10">
    <location>
        <begin position="262"/>
        <end position="285"/>
    </location>
</feature>
<name>A0A4Q0Y0B0_9BACT</name>
<dbReference type="InterPro" id="IPR048279">
    <property type="entry name" value="MdtK-like"/>
</dbReference>
<evidence type="ECO:0000313" key="12">
    <source>
        <dbReference type="Proteomes" id="UP000290191"/>
    </source>
</evidence>
<keyword evidence="6 10" id="KW-0812">Transmembrane</keyword>
<dbReference type="OrthoDB" id="9808954at2"/>
<protein>
    <recommendedName>
        <fullName evidence="3">Multidrug export protein MepA</fullName>
    </recommendedName>
</protein>
<feature type="transmembrane region" description="Helical" evidence="10">
    <location>
        <begin position="7"/>
        <end position="26"/>
    </location>
</feature>
<evidence type="ECO:0000256" key="6">
    <source>
        <dbReference type="ARBA" id="ARBA00022692"/>
    </source>
</evidence>
<dbReference type="GO" id="GO:0046677">
    <property type="term" value="P:response to antibiotic"/>
    <property type="evidence" value="ECO:0007669"/>
    <property type="project" value="UniProtKB-KW"/>
</dbReference>
<evidence type="ECO:0000256" key="9">
    <source>
        <dbReference type="ARBA" id="ARBA00023251"/>
    </source>
</evidence>
<evidence type="ECO:0000256" key="5">
    <source>
        <dbReference type="ARBA" id="ARBA00022475"/>
    </source>
</evidence>
<comment type="caution">
    <text evidence="11">The sequence shown here is derived from an EMBL/GenBank/DDBJ whole genome shotgun (WGS) entry which is preliminary data.</text>
</comment>
<dbReference type="GO" id="GO:0042910">
    <property type="term" value="F:xenobiotic transmembrane transporter activity"/>
    <property type="evidence" value="ECO:0007669"/>
    <property type="project" value="InterPro"/>
</dbReference>
<keyword evidence="7 10" id="KW-1133">Transmembrane helix</keyword>
<evidence type="ECO:0000256" key="4">
    <source>
        <dbReference type="ARBA" id="ARBA00022448"/>
    </source>
</evidence>
<feature type="transmembrane region" description="Helical" evidence="10">
    <location>
        <begin position="38"/>
        <end position="66"/>
    </location>
</feature>